<evidence type="ECO:0000313" key="1">
    <source>
        <dbReference type="EMBL" id="OAO12511.1"/>
    </source>
</evidence>
<accession>A0A196S819</accession>
<dbReference type="PANTHER" id="PTHR48465">
    <property type="entry name" value="PROTEIN SSUH2 HOMOLOG"/>
    <property type="match status" value="1"/>
</dbReference>
<organism evidence="1 2">
    <name type="scientific">Blastocystis sp. subtype 1 (strain ATCC 50177 / NandII)</name>
    <dbReference type="NCBI Taxonomy" id="478820"/>
    <lineage>
        <taxon>Eukaryota</taxon>
        <taxon>Sar</taxon>
        <taxon>Stramenopiles</taxon>
        <taxon>Bigyra</taxon>
        <taxon>Opalozoa</taxon>
        <taxon>Opalinata</taxon>
        <taxon>Blastocystidae</taxon>
        <taxon>Blastocystis</taxon>
    </lineage>
</organism>
<dbReference type="PANTHER" id="PTHR48465:SF1">
    <property type="entry name" value="PROTEIN SSUH2 HOMOLOG"/>
    <property type="match status" value="1"/>
</dbReference>
<dbReference type="GO" id="GO:0051082">
    <property type="term" value="F:unfolded protein binding"/>
    <property type="evidence" value="ECO:0007669"/>
    <property type="project" value="InterPro"/>
</dbReference>
<dbReference type="OrthoDB" id="3355217at2759"/>
<keyword evidence="2" id="KW-1185">Reference proteome</keyword>
<dbReference type="EMBL" id="LXWW01000543">
    <property type="protein sequence ID" value="OAO12511.1"/>
    <property type="molecule type" value="Genomic_DNA"/>
</dbReference>
<protein>
    <submittedName>
        <fullName evidence="1">Protein SSUH2</fullName>
    </submittedName>
</protein>
<proteinExistence type="predicted"/>
<dbReference type="GO" id="GO:0031072">
    <property type="term" value="F:heat shock protein binding"/>
    <property type="evidence" value="ECO:0007669"/>
    <property type="project" value="InterPro"/>
</dbReference>
<dbReference type="InterPro" id="IPR052789">
    <property type="entry name" value="SSUH2_homolog"/>
</dbReference>
<dbReference type="InterPro" id="IPR001305">
    <property type="entry name" value="HSP_DnaJ_Cys-rich_dom"/>
</dbReference>
<dbReference type="InterPro" id="IPR036410">
    <property type="entry name" value="HSP_DnaJ_Cys-rich_dom_sf"/>
</dbReference>
<sequence length="359" mass="39454">MDNNPQPVLAEKVAPPQIAGYDMSPQGAAQVMVAAPSVQQGESQVIQTNQVNSANISDEDLRKSLQELVASNCCWGKKPAAAMTISGVTPMNSYHCMWETYMEKRSTSYKKRPYDGEAIDSPNYGPAPLPWDIPVTVPAMFTEKSMNIKVPHTEYVQQCDRCFGRGHVQCTSCHGRGSDPCSSCNGTGWRVRDNGRESCPFCNGVGRRTCSICRGSGFKRCPSCEGSGSVVYYINLLVEFVNHVSNEVIDVSGLPADLIASASGYTMCQQTGYHLLPPQEIMYPELQAACVKLFNEAEGLVNANSERLLQQRITVRMVPVTKALGSYNSNTFDFWVYGDDRRCYAPNYPAQCCCGCSVY</sequence>
<evidence type="ECO:0000313" key="2">
    <source>
        <dbReference type="Proteomes" id="UP000078348"/>
    </source>
</evidence>
<dbReference type="SUPFAM" id="SSF57938">
    <property type="entry name" value="DnaJ/Hsp40 cysteine-rich domain"/>
    <property type="match status" value="1"/>
</dbReference>
<dbReference type="AlphaFoldDB" id="A0A196S819"/>
<gene>
    <name evidence="1" type="ORF">AV274_5867</name>
</gene>
<dbReference type="CDD" id="cd10719">
    <property type="entry name" value="DnaJ_zf"/>
    <property type="match status" value="1"/>
</dbReference>
<comment type="caution">
    <text evidence="1">The sequence shown here is derived from an EMBL/GenBank/DDBJ whole genome shotgun (WGS) entry which is preliminary data.</text>
</comment>
<reference evidence="1 2" key="1">
    <citation type="submission" date="2016-05" db="EMBL/GenBank/DDBJ databases">
        <title>Nuclear genome of Blastocystis sp. subtype 1 NandII.</title>
        <authorList>
            <person name="Gentekaki E."/>
            <person name="Curtis B."/>
            <person name="Stairs C."/>
            <person name="Eme L."/>
            <person name="Herman E."/>
            <person name="Klimes V."/>
            <person name="Arias M.C."/>
            <person name="Elias M."/>
            <person name="Hilliou F."/>
            <person name="Klute M."/>
            <person name="Malik S.-B."/>
            <person name="Pightling A."/>
            <person name="Rachubinski R."/>
            <person name="Salas D."/>
            <person name="Schlacht A."/>
            <person name="Suga H."/>
            <person name="Archibald J."/>
            <person name="Ball S.G."/>
            <person name="Clark G."/>
            <person name="Dacks J."/>
            <person name="Van Der Giezen M."/>
            <person name="Tsaousis A."/>
            <person name="Roger A."/>
        </authorList>
    </citation>
    <scope>NUCLEOTIDE SEQUENCE [LARGE SCALE GENOMIC DNA]</scope>
    <source>
        <strain evidence="2">ATCC 50177 / NandII</strain>
    </source>
</reference>
<name>A0A196S819_BLAHN</name>
<dbReference type="Proteomes" id="UP000078348">
    <property type="component" value="Unassembled WGS sequence"/>
</dbReference>